<evidence type="ECO:0000313" key="3">
    <source>
        <dbReference type="EMBL" id="TWB63470.1"/>
    </source>
</evidence>
<comment type="caution">
    <text evidence="3">The sequence shown here is derived from an EMBL/GenBank/DDBJ whole genome shotgun (WGS) entry which is preliminary data.</text>
</comment>
<dbReference type="Proteomes" id="UP000318050">
    <property type="component" value="Unassembled WGS sequence"/>
</dbReference>
<protein>
    <recommendedName>
        <fullName evidence="5">THAP4-like heme-binding beta-barrel domain-containing protein</fullName>
    </recommendedName>
</protein>
<dbReference type="EMBL" id="VITT01000004">
    <property type="protein sequence ID" value="TWB63470.1"/>
    <property type="molecule type" value="Genomic_DNA"/>
</dbReference>
<feature type="chain" id="PRO_5021971827" description="THAP4-like heme-binding beta-barrel domain-containing protein" evidence="2">
    <location>
        <begin position="19"/>
        <end position="185"/>
    </location>
</feature>
<keyword evidence="2" id="KW-0732">Signal</keyword>
<dbReference type="AlphaFoldDB" id="A0A560J4E1"/>
<reference evidence="3 4" key="1">
    <citation type="submission" date="2019-06" db="EMBL/GenBank/DDBJ databases">
        <title>Genomic Encyclopedia of Type Strains, Phase IV (KMG-V): Genome sequencing to study the core and pangenomes of soil and plant-associated prokaryotes.</title>
        <authorList>
            <person name="Whitman W."/>
        </authorList>
    </citation>
    <scope>NUCLEOTIDE SEQUENCE [LARGE SCALE GENOMIC DNA]</scope>
    <source>
        <strain evidence="3 4">BR 11140</strain>
    </source>
</reference>
<feature type="compositionally biased region" description="Pro residues" evidence="1">
    <location>
        <begin position="22"/>
        <end position="35"/>
    </location>
</feature>
<evidence type="ECO:0000256" key="1">
    <source>
        <dbReference type="SAM" id="MobiDB-lite"/>
    </source>
</evidence>
<name>A0A560J4E1_9PROT</name>
<evidence type="ECO:0008006" key="5">
    <source>
        <dbReference type="Google" id="ProtNLM"/>
    </source>
</evidence>
<organism evidence="3 4">
    <name type="scientific">Nitrospirillum amazonense</name>
    <dbReference type="NCBI Taxonomy" id="28077"/>
    <lineage>
        <taxon>Bacteria</taxon>
        <taxon>Pseudomonadati</taxon>
        <taxon>Pseudomonadota</taxon>
        <taxon>Alphaproteobacteria</taxon>
        <taxon>Rhodospirillales</taxon>
        <taxon>Azospirillaceae</taxon>
        <taxon>Nitrospirillum</taxon>
    </lineage>
</organism>
<evidence type="ECO:0000256" key="2">
    <source>
        <dbReference type="SAM" id="SignalP"/>
    </source>
</evidence>
<accession>A0A560J4E1</accession>
<sequence>MRLFLAAALMLASTTAWAQQNPPSPNPPSPNPPTLAPALAPLGFLLGDWSGGGNTADGGTARGTSIIQAVAGGGGLLRRDHTDLMGKDGKPVPGAGFDQIMLIYPQDGTLHADYLDGQHTIHYTSAQVTAGESVTFLADATPATPGFRLGYTRLGATTLHVKFEMLPPGAPGYMTVAEGDVKRRK</sequence>
<feature type="region of interest" description="Disordered" evidence="1">
    <location>
        <begin position="16"/>
        <end position="37"/>
    </location>
</feature>
<evidence type="ECO:0000313" key="4">
    <source>
        <dbReference type="Proteomes" id="UP000318050"/>
    </source>
</evidence>
<proteinExistence type="predicted"/>
<gene>
    <name evidence="3" type="ORF">FBZ92_104225</name>
</gene>
<dbReference type="OrthoDB" id="9898718at2"/>
<feature type="signal peptide" evidence="2">
    <location>
        <begin position="1"/>
        <end position="18"/>
    </location>
</feature>